<keyword evidence="3" id="KW-1185">Reference proteome</keyword>
<organism evidence="2 3">
    <name type="scientific">Ceratodon purpureus</name>
    <name type="common">Fire moss</name>
    <name type="synonym">Dicranum purpureum</name>
    <dbReference type="NCBI Taxonomy" id="3225"/>
    <lineage>
        <taxon>Eukaryota</taxon>
        <taxon>Viridiplantae</taxon>
        <taxon>Streptophyta</taxon>
        <taxon>Embryophyta</taxon>
        <taxon>Bryophyta</taxon>
        <taxon>Bryophytina</taxon>
        <taxon>Bryopsida</taxon>
        <taxon>Dicranidae</taxon>
        <taxon>Pseudoditrichales</taxon>
        <taxon>Ditrichaceae</taxon>
        <taxon>Ceratodon</taxon>
    </lineage>
</organism>
<keyword evidence="1" id="KW-0732">Signal</keyword>
<accession>A0A8T0GWZ2</accession>
<proteinExistence type="predicted"/>
<comment type="caution">
    <text evidence="2">The sequence shown here is derived from an EMBL/GenBank/DDBJ whole genome shotgun (WGS) entry which is preliminary data.</text>
</comment>
<feature type="signal peptide" evidence="1">
    <location>
        <begin position="1"/>
        <end position="21"/>
    </location>
</feature>
<protein>
    <submittedName>
        <fullName evidence="2">Uncharacterized protein</fullName>
    </submittedName>
</protein>
<reference evidence="2" key="1">
    <citation type="submission" date="2020-06" db="EMBL/GenBank/DDBJ databases">
        <title>WGS assembly of Ceratodon purpureus strain R40.</title>
        <authorList>
            <person name="Carey S.B."/>
            <person name="Jenkins J."/>
            <person name="Shu S."/>
            <person name="Lovell J.T."/>
            <person name="Sreedasyam A."/>
            <person name="Maumus F."/>
            <person name="Tiley G.P."/>
            <person name="Fernandez-Pozo N."/>
            <person name="Barry K."/>
            <person name="Chen C."/>
            <person name="Wang M."/>
            <person name="Lipzen A."/>
            <person name="Daum C."/>
            <person name="Saski C.A."/>
            <person name="Payton A.C."/>
            <person name="Mcbreen J.C."/>
            <person name="Conrad R.E."/>
            <person name="Kollar L.M."/>
            <person name="Olsson S."/>
            <person name="Huttunen S."/>
            <person name="Landis J.B."/>
            <person name="Wickett N.J."/>
            <person name="Johnson M.G."/>
            <person name="Rensing S.A."/>
            <person name="Grimwood J."/>
            <person name="Schmutz J."/>
            <person name="Mcdaniel S.F."/>
        </authorList>
    </citation>
    <scope>NUCLEOTIDE SEQUENCE</scope>
    <source>
        <strain evidence="2">R40</strain>
    </source>
</reference>
<dbReference type="Proteomes" id="UP000822688">
    <property type="component" value="Chromosome 8"/>
</dbReference>
<feature type="chain" id="PRO_5035788876" evidence="1">
    <location>
        <begin position="22"/>
        <end position="43"/>
    </location>
</feature>
<gene>
    <name evidence="2" type="ORF">KC19_8G040600</name>
</gene>
<evidence type="ECO:0000313" key="3">
    <source>
        <dbReference type="Proteomes" id="UP000822688"/>
    </source>
</evidence>
<dbReference type="EMBL" id="CM026429">
    <property type="protein sequence ID" value="KAG0563550.1"/>
    <property type="molecule type" value="Genomic_DNA"/>
</dbReference>
<evidence type="ECO:0000313" key="2">
    <source>
        <dbReference type="EMBL" id="KAG0563550.1"/>
    </source>
</evidence>
<evidence type="ECO:0000256" key="1">
    <source>
        <dbReference type="SAM" id="SignalP"/>
    </source>
</evidence>
<name>A0A8T0GWZ2_CERPU</name>
<dbReference type="AlphaFoldDB" id="A0A8T0GWZ2"/>
<sequence>MVQGCSCLLLLLFLCLQPMNWKSPDLQTLLADAGIGIDGFSFL</sequence>